<evidence type="ECO:0000313" key="2">
    <source>
        <dbReference type="Proteomes" id="UP000185911"/>
    </source>
</evidence>
<name>A0A1Q8YIJ4_9BURK</name>
<dbReference type="RefSeq" id="WP_198930587.1">
    <property type="nucleotide sequence ID" value="NZ_MSYM01000007.1"/>
</dbReference>
<keyword evidence="2" id="KW-1185">Reference proteome</keyword>
<reference evidence="1 2" key="1">
    <citation type="submission" date="2017-01" db="EMBL/GenBank/DDBJ databases">
        <title>Genome sequence of Rhodoferax antarcticus ANT.BR, a psychrophilic purple nonsulfur bacterium from an Antarctic microbial mat.</title>
        <authorList>
            <person name="Baker J."/>
            <person name="Riester C."/>
            <person name="Skinner B."/>
            <person name="Newell A."/>
            <person name="Swingley W."/>
            <person name="Madigan M."/>
            <person name="Jung D."/>
            <person name="Asao M."/>
            <person name="Chen M."/>
            <person name="Loughlin P."/>
            <person name="Pan H."/>
            <person name="Lin S."/>
            <person name="Li N."/>
            <person name="Shaw J."/>
            <person name="Prado M."/>
            <person name="Sherman C."/>
            <person name="Li X."/>
            <person name="Tang J."/>
            <person name="Blankenship R."/>
            <person name="Zhao T."/>
            <person name="Touchman J."/>
            <person name="Sattley M."/>
        </authorList>
    </citation>
    <scope>NUCLEOTIDE SEQUENCE [LARGE SCALE GENOMIC DNA]</scope>
    <source>
        <strain evidence="1 2">ANT.BR</strain>
    </source>
</reference>
<evidence type="ECO:0000313" key="1">
    <source>
        <dbReference type="EMBL" id="OLP07720.1"/>
    </source>
</evidence>
<accession>A0A1Q8YIJ4</accession>
<gene>
    <name evidence="1" type="ORF">BLL52_0816</name>
</gene>
<dbReference type="EMBL" id="MSYM01000007">
    <property type="protein sequence ID" value="OLP07720.1"/>
    <property type="molecule type" value="Genomic_DNA"/>
</dbReference>
<dbReference type="Proteomes" id="UP000185911">
    <property type="component" value="Unassembled WGS sequence"/>
</dbReference>
<evidence type="ECO:0008006" key="3">
    <source>
        <dbReference type="Google" id="ProtNLM"/>
    </source>
</evidence>
<comment type="caution">
    <text evidence="1">The sequence shown here is derived from an EMBL/GenBank/DDBJ whole genome shotgun (WGS) entry which is preliminary data.</text>
</comment>
<organism evidence="1 2">
    <name type="scientific">Rhodoferax antarcticus ANT.BR</name>
    <dbReference type="NCBI Taxonomy" id="1111071"/>
    <lineage>
        <taxon>Bacteria</taxon>
        <taxon>Pseudomonadati</taxon>
        <taxon>Pseudomonadota</taxon>
        <taxon>Betaproteobacteria</taxon>
        <taxon>Burkholderiales</taxon>
        <taxon>Comamonadaceae</taxon>
        <taxon>Rhodoferax</taxon>
    </lineage>
</organism>
<protein>
    <recommendedName>
        <fullName evidence="3">Transposase</fullName>
    </recommendedName>
</protein>
<sequence>MPRHPRIHLDDVPLHIVQRGHNRQPCFFTTADYLASQVRHFLHASD</sequence>
<proteinExistence type="predicted"/>
<dbReference type="AlphaFoldDB" id="A0A1Q8YIJ4"/>